<feature type="signal peptide" evidence="2">
    <location>
        <begin position="1"/>
        <end position="24"/>
    </location>
</feature>
<sequence length="1162" mass="122358">MAGVRRILLINVTWLLCYLTYVHSLQTGLLYWCSLIEGGTNMALVPEDNFGQPPRTTWLGFPSQYCINCHSQNVQTNLVQYTFSNGSAYPSNVASSVYSIAPSNCETADNWATDSSQCMVPGYGAPNLYISTASGIIAPTSYPVTYDQKLACDLIVFTTPMVDKLNNAITYGKMYVWKDYSDNLYITVSINATGYGANRWPADPATSSYGQYLHVSPSIFNPSSPSGQVSLWSSLVTQTPSNYYSNQLLTSTFGQWSCFTYIISLTSVCNPITSYYERSPYIGQAGSCVYKGSNAPSNDTANLAGTPSLFFYAQFNLTRFLLDGSPANLYCGTANTNSSDPTAWTSGSQVVAVMQSNIVDLYSAGGLVLFLNQSSRLYDQVQDCAYLMGFYPGTGSTTGYLLGPYLTGYTSYQCVAISSTAGSLLLWSTLYLRVNYLAPAYNDALAVTVAAGANNLWSNIATQPWPVGLAGPAGSVAPCGFFGAFYSTQTGTIGCDPARPYDQGYPYPYSNQCVGGSPVYACSNTYGNDLAPPQSPSSTYYGFNNGINSYYPSGVPSQGLPTLGPFPNISCTFNVGGVPNCSPPPPSPPAPSPPPTPPSPPPAPSPPTPPSPPLPPSPPPASPSPPVPPSPFPPPPPTCAIAITVLKYASADIPFNLTNTGLPFPYTNDGTKFSALFNQLFAANLASAYPSSFGVFQYYATTPVGTPSTTSLLLFATVVSAASQQQFILNFLQPLSVQILALQYYMACTDQIWANFTCGGNTQILYTSPGTPPTTLPAGTQPIYGVLPACSSPPPTPPPPPVSPPPPPPFPPQPSPPQPPPPSPPSPPPPPPSPPPPPPPPPVGAITLLITNPSATCAMNGPGLISAIEALLTLGAIQATSISCSDTVGGVLIPVNFNTSTSGNTFYNSLTSTTGIQYFIFTALNNGGLLCGSILTVVNSSPGSTGQQMYACTATSGLSVIAIPGLCCSPSKNHPPTEIFPSPPPPFKKFPPPPSPPPPSPPPPPPQAATPTYQIWVNTPINGTLNLSVETTTIILCPALYNVFSQVLNTLGLPTSVILNSSAAEGCGVVTAIPNADFVRIGYKYFFALTSDQWSLFSSMLATSTTVSGGHVQCGSTVYFQTYSQSASVNTQNALSPSTQPQWLGPAGAGTICYTDVFQPFY</sequence>
<dbReference type="OrthoDB" id="532909at2759"/>
<feature type="compositionally biased region" description="Pro residues" evidence="1">
    <location>
        <begin position="791"/>
        <end position="843"/>
    </location>
</feature>
<reference evidence="3 4" key="1">
    <citation type="submission" date="2017-08" db="EMBL/GenBank/DDBJ databases">
        <title>Acidophilic green algal genome provides insights into adaptation to an acidic environment.</title>
        <authorList>
            <person name="Hirooka S."/>
            <person name="Hirose Y."/>
            <person name="Kanesaki Y."/>
            <person name="Higuchi S."/>
            <person name="Fujiwara T."/>
            <person name="Onuma R."/>
            <person name="Era A."/>
            <person name="Ohbayashi R."/>
            <person name="Uzuka A."/>
            <person name="Nozaki H."/>
            <person name="Yoshikawa H."/>
            <person name="Miyagishima S.Y."/>
        </authorList>
    </citation>
    <scope>NUCLEOTIDE SEQUENCE [LARGE SCALE GENOMIC DNA]</scope>
    <source>
        <strain evidence="3 4">NIES-2499</strain>
    </source>
</reference>
<protein>
    <recommendedName>
        <fullName evidence="5">Pherophorin domain-containing protein</fullName>
    </recommendedName>
</protein>
<feature type="region of interest" description="Disordered" evidence="1">
    <location>
        <begin position="978"/>
        <end position="1011"/>
    </location>
</feature>
<evidence type="ECO:0000256" key="2">
    <source>
        <dbReference type="SAM" id="SignalP"/>
    </source>
</evidence>
<evidence type="ECO:0008006" key="5">
    <source>
        <dbReference type="Google" id="ProtNLM"/>
    </source>
</evidence>
<dbReference type="Proteomes" id="UP000232323">
    <property type="component" value="Unassembled WGS sequence"/>
</dbReference>
<feature type="region of interest" description="Disordered" evidence="1">
    <location>
        <begin position="582"/>
        <end position="633"/>
    </location>
</feature>
<dbReference type="STRING" id="1157962.A0A250X572"/>
<organism evidence="3 4">
    <name type="scientific">Chlamydomonas eustigma</name>
    <dbReference type="NCBI Taxonomy" id="1157962"/>
    <lineage>
        <taxon>Eukaryota</taxon>
        <taxon>Viridiplantae</taxon>
        <taxon>Chlorophyta</taxon>
        <taxon>core chlorophytes</taxon>
        <taxon>Chlorophyceae</taxon>
        <taxon>CS clade</taxon>
        <taxon>Chlamydomonadales</taxon>
        <taxon>Chlamydomonadaceae</taxon>
        <taxon>Chlamydomonas</taxon>
    </lineage>
</organism>
<dbReference type="EMBL" id="BEGY01000028">
    <property type="protein sequence ID" value="GAX77910.1"/>
    <property type="molecule type" value="Genomic_DNA"/>
</dbReference>
<name>A0A250X572_9CHLO</name>
<evidence type="ECO:0000313" key="4">
    <source>
        <dbReference type="Proteomes" id="UP000232323"/>
    </source>
</evidence>
<gene>
    <name evidence="3" type="ORF">CEUSTIGMA_g5352.t1</name>
</gene>
<evidence type="ECO:0000256" key="1">
    <source>
        <dbReference type="SAM" id="MobiDB-lite"/>
    </source>
</evidence>
<feature type="region of interest" description="Disordered" evidence="1">
    <location>
        <begin position="787"/>
        <end position="845"/>
    </location>
</feature>
<accession>A0A250X572</accession>
<comment type="caution">
    <text evidence="3">The sequence shown here is derived from an EMBL/GenBank/DDBJ whole genome shotgun (WGS) entry which is preliminary data.</text>
</comment>
<proteinExistence type="predicted"/>
<feature type="compositionally biased region" description="Pro residues" evidence="1">
    <location>
        <begin position="981"/>
        <end position="1008"/>
    </location>
</feature>
<evidence type="ECO:0000313" key="3">
    <source>
        <dbReference type="EMBL" id="GAX77910.1"/>
    </source>
</evidence>
<dbReference type="PRINTS" id="PR01217">
    <property type="entry name" value="PRICHEXTENSN"/>
</dbReference>
<feature type="chain" id="PRO_5013281587" description="Pherophorin domain-containing protein" evidence="2">
    <location>
        <begin position="25"/>
        <end position="1162"/>
    </location>
</feature>
<dbReference type="AlphaFoldDB" id="A0A250X572"/>
<keyword evidence="2" id="KW-0732">Signal</keyword>
<keyword evidence="4" id="KW-1185">Reference proteome</keyword>